<comment type="catalytic activity">
    <reaction evidence="1 8">
        <text>a 4-O-methyl-thymidine in DNA + L-cysteinyl-[protein] = a thymidine in DNA + S-methyl-L-cysteinyl-[protein]</text>
        <dbReference type="Rhea" id="RHEA:53428"/>
        <dbReference type="Rhea" id="RHEA-COMP:10131"/>
        <dbReference type="Rhea" id="RHEA-COMP:10132"/>
        <dbReference type="Rhea" id="RHEA-COMP:13555"/>
        <dbReference type="Rhea" id="RHEA-COMP:13556"/>
        <dbReference type="ChEBI" id="CHEBI:29950"/>
        <dbReference type="ChEBI" id="CHEBI:82612"/>
        <dbReference type="ChEBI" id="CHEBI:137386"/>
        <dbReference type="ChEBI" id="CHEBI:137387"/>
        <dbReference type="EC" id="2.1.1.63"/>
    </reaction>
</comment>
<feature type="domain" description="Methylguanine DNA methyltransferase ribonuclease-like" evidence="10">
    <location>
        <begin position="9"/>
        <end position="88"/>
    </location>
</feature>
<evidence type="ECO:0000256" key="3">
    <source>
        <dbReference type="ARBA" id="ARBA00022603"/>
    </source>
</evidence>
<evidence type="ECO:0000256" key="2">
    <source>
        <dbReference type="ARBA" id="ARBA00022490"/>
    </source>
</evidence>
<dbReference type="InterPro" id="IPR036631">
    <property type="entry name" value="MGMT_N_sf"/>
</dbReference>
<keyword evidence="12" id="KW-1185">Reference proteome</keyword>
<dbReference type="PANTHER" id="PTHR10815">
    <property type="entry name" value="METHYLATED-DNA--PROTEIN-CYSTEINE METHYLTRANSFERASE"/>
    <property type="match status" value="1"/>
</dbReference>
<keyword evidence="3 8" id="KW-0489">Methyltransferase</keyword>
<evidence type="ECO:0000259" key="10">
    <source>
        <dbReference type="Pfam" id="PF02870"/>
    </source>
</evidence>
<evidence type="ECO:0000313" key="12">
    <source>
        <dbReference type="Proteomes" id="UP001589747"/>
    </source>
</evidence>
<dbReference type="Pfam" id="PF01035">
    <property type="entry name" value="DNA_binding_1"/>
    <property type="match status" value="1"/>
</dbReference>
<keyword evidence="6 8" id="KW-0234">DNA repair</keyword>
<dbReference type="InterPro" id="IPR014048">
    <property type="entry name" value="MethylDNA_cys_MeTrfase_DNA-bd"/>
</dbReference>
<dbReference type="Pfam" id="PF02870">
    <property type="entry name" value="Methyltransf_1N"/>
    <property type="match status" value="1"/>
</dbReference>
<comment type="catalytic activity">
    <reaction evidence="7 8">
        <text>a 6-O-methyl-2'-deoxyguanosine in DNA + L-cysteinyl-[protein] = S-methyl-L-cysteinyl-[protein] + a 2'-deoxyguanosine in DNA</text>
        <dbReference type="Rhea" id="RHEA:24000"/>
        <dbReference type="Rhea" id="RHEA-COMP:10131"/>
        <dbReference type="Rhea" id="RHEA-COMP:10132"/>
        <dbReference type="Rhea" id="RHEA-COMP:11367"/>
        <dbReference type="Rhea" id="RHEA-COMP:11368"/>
        <dbReference type="ChEBI" id="CHEBI:29950"/>
        <dbReference type="ChEBI" id="CHEBI:82612"/>
        <dbReference type="ChEBI" id="CHEBI:85445"/>
        <dbReference type="ChEBI" id="CHEBI:85448"/>
        <dbReference type="EC" id="2.1.1.63"/>
    </reaction>
</comment>
<keyword evidence="2 8" id="KW-0963">Cytoplasm</keyword>
<evidence type="ECO:0000259" key="9">
    <source>
        <dbReference type="Pfam" id="PF01035"/>
    </source>
</evidence>
<dbReference type="NCBIfam" id="TIGR00589">
    <property type="entry name" value="ogt"/>
    <property type="match status" value="1"/>
</dbReference>
<dbReference type="InterPro" id="IPR036388">
    <property type="entry name" value="WH-like_DNA-bd_sf"/>
</dbReference>
<comment type="similarity">
    <text evidence="8">Belongs to the MGMT family.</text>
</comment>
<name>A0ABV5KV55_9BACL</name>
<organism evidence="11 12">
    <name type="scientific">Paenibacillus aurantiacus</name>
    <dbReference type="NCBI Taxonomy" id="1936118"/>
    <lineage>
        <taxon>Bacteria</taxon>
        <taxon>Bacillati</taxon>
        <taxon>Bacillota</taxon>
        <taxon>Bacilli</taxon>
        <taxon>Bacillales</taxon>
        <taxon>Paenibacillaceae</taxon>
        <taxon>Paenibacillus</taxon>
    </lineage>
</organism>
<dbReference type="SUPFAM" id="SSF53155">
    <property type="entry name" value="Methylated DNA-protein cysteine methyltransferase domain"/>
    <property type="match status" value="1"/>
</dbReference>
<feature type="active site" description="Nucleophile; methyl group acceptor" evidence="8">
    <location>
        <position position="143"/>
    </location>
</feature>
<evidence type="ECO:0000256" key="5">
    <source>
        <dbReference type="ARBA" id="ARBA00022763"/>
    </source>
</evidence>
<evidence type="ECO:0000256" key="1">
    <source>
        <dbReference type="ARBA" id="ARBA00001286"/>
    </source>
</evidence>
<dbReference type="InterPro" id="IPR036217">
    <property type="entry name" value="MethylDNA_cys_MeTrfase_DNAb"/>
</dbReference>
<gene>
    <name evidence="11" type="ORF">ACFFSY_24515</name>
</gene>
<protein>
    <recommendedName>
        <fullName evidence="8">Methylated-DNA--protein-cysteine methyltransferase</fullName>
        <ecNumber evidence="8">2.1.1.63</ecNumber>
    </recommendedName>
    <alternativeName>
        <fullName evidence="8">6-O-methylguanine-DNA methyltransferase</fullName>
        <shortName evidence="8">MGMT</shortName>
    </alternativeName>
    <alternativeName>
        <fullName evidence="8">O-6-methylguanine-DNA-alkyltransferase</fullName>
    </alternativeName>
</protein>
<comment type="miscellaneous">
    <text evidence="8">This enzyme catalyzes only one turnover and therefore is not strictly catalytic. According to one definition, an enzyme is a biocatalyst that acts repeatedly and over many reaction cycles.</text>
</comment>
<dbReference type="InterPro" id="IPR001497">
    <property type="entry name" value="MethylDNA_cys_MeTrfase_AS"/>
</dbReference>
<dbReference type="Gene3D" id="1.10.10.10">
    <property type="entry name" value="Winged helix-like DNA-binding domain superfamily/Winged helix DNA-binding domain"/>
    <property type="match status" value="1"/>
</dbReference>
<dbReference type="RefSeq" id="WP_377499065.1">
    <property type="nucleotide sequence ID" value="NZ_JBHMDO010000039.1"/>
</dbReference>
<evidence type="ECO:0000256" key="8">
    <source>
        <dbReference type="HAMAP-Rule" id="MF_00772"/>
    </source>
</evidence>
<feature type="domain" description="Methylated-DNA-[protein]-cysteine S-methyltransferase DNA binding" evidence="9">
    <location>
        <begin position="92"/>
        <end position="171"/>
    </location>
</feature>
<dbReference type="HAMAP" id="MF_00772">
    <property type="entry name" value="OGT"/>
    <property type="match status" value="1"/>
</dbReference>
<keyword evidence="4 8" id="KW-0808">Transferase</keyword>
<comment type="function">
    <text evidence="8">Involved in the cellular defense against the biological effects of O6-methylguanine (O6-MeG) and O4-methylthymine (O4-MeT) in DNA. Repairs the methylated nucleobase in DNA by stoichiometrically transferring the methyl group to a cysteine residue in the enzyme. This is a suicide reaction: the enzyme is irreversibly inactivated.</text>
</comment>
<dbReference type="EC" id="2.1.1.63" evidence="8"/>
<dbReference type="CDD" id="cd06445">
    <property type="entry name" value="ATase"/>
    <property type="match status" value="1"/>
</dbReference>
<evidence type="ECO:0000256" key="7">
    <source>
        <dbReference type="ARBA" id="ARBA00049348"/>
    </source>
</evidence>
<dbReference type="PROSITE" id="PS00374">
    <property type="entry name" value="MGMT"/>
    <property type="match status" value="1"/>
</dbReference>
<evidence type="ECO:0000256" key="6">
    <source>
        <dbReference type="ARBA" id="ARBA00023204"/>
    </source>
</evidence>
<dbReference type="Gene3D" id="3.30.160.70">
    <property type="entry name" value="Methylated DNA-protein cysteine methyltransferase domain"/>
    <property type="match status" value="1"/>
</dbReference>
<accession>A0ABV5KV55</accession>
<dbReference type="PANTHER" id="PTHR10815:SF12">
    <property type="entry name" value="METHYLATED-DNA--PROTEIN-CYSTEINE METHYLTRANSFERASE, INDUCIBLE"/>
    <property type="match status" value="1"/>
</dbReference>
<dbReference type="SUPFAM" id="SSF46767">
    <property type="entry name" value="Methylated DNA-protein cysteine methyltransferase, C-terminal domain"/>
    <property type="match status" value="1"/>
</dbReference>
<reference evidence="11 12" key="1">
    <citation type="submission" date="2024-09" db="EMBL/GenBank/DDBJ databases">
        <authorList>
            <person name="Sun Q."/>
            <person name="Mori K."/>
        </authorList>
    </citation>
    <scope>NUCLEOTIDE SEQUENCE [LARGE SCALE GENOMIC DNA]</scope>
    <source>
        <strain evidence="11 12">TISTR 2452</strain>
    </source>
</reference>
<evidence type="ECO:0000256" key="4">
    <source>
        <dbReference type="ARBA" id="ARBA00022679"/>
    </source>
</evidence>
<keyword evidence="5 8" id="KW-0227">DNA damage</keyword>
<dbReference type="InterPro" id="IPR023546">
    <property type="entry name" value="MGMT"/>
</dbReference>
<proteinExistence type="inferred from homology"/>
<dbReference type="InterPro" id="IPR008332">
    <property type="entry name" value="MethylG_MeTrfase_N"/>
</dbReference>
<comment type="subcellular location">
    <subcellularLocation>
        <location evidence="8">Cytoplasm</location>
    </subcellularLocation>
</comment>
<dbReference type="EMBL" id="JBHMDO010000039">
    <property type="protein sequence ID" value="MFB9329112.1"/>
    <property type="molecule type" value="Genomic_DNA"/>
</dbReference>
<dbReference type="GO" id="GO:0003908">
    <property type="term" value="F:methylated-DNA-[protein]-cysteine S-methyltransferase activity"/>
    <property type="evidence" value="ECO:0007669"/>
    <property type="project" value="UniProtKB-EC"/>
</dbReference>
<comment type="caution">
    <text evidence="11">The sequence shown here is derived from an EMBL/GenBank/DDBJ whole genome shotgun (WGS) entry which is preliminary data.</text>
</comment>
<dbReference type="GO" id="GO:0032259">
    <property type="term" value="P:methylation"/>
    <property type="evidence" value="ECO:0007669"/>
    <property type="project" value="UniProtKB-KW"/>
</dbReference>
<sequence>MNQANAVLVRWTRVDTEPGTLLIAATASGLGFIGSPNAPFEELERWARRTFPGGSSLANDDDAMAPYANQIKAYMNGESNALALTFDLAGTPFQREVWQTLLEIPYGETTTYSDIAHRIGRPAAVRAVGAAIGANPVLIGIPCHRVVGKNGALTGYRGGLAMKQHLLELEGRVHAGQGVK</sequence>
<evidence type="ECO:0000313" key="11">
    <source>
        <dbReference type="EMBL" id="MFB9329112.1"/>
    </source>
</evidence>
<dbReference type="Proteomes" id="UP001589747">
    <property type="component" value="Unassembled WGS sequence"/>
</dbReference>